<dbReference type="InterPro" id="IPR012341">
    <property type="entry name" value="6hp_glycosidase-like_sf"/>
</dbReference>
<dbReference type="PIRSF" id="PIRSF037228">
    <property type="entry name" value="Lant_mod_RumM"/>
    <property type="match status" value="1"/>
</dbReference>
<dbReference type="InterPro" id="IPR025410">
    <property type="entry name" value="Lant_dehyd"/>
</dbReference>
<dbReference type="SMART" id="SM01260">
    <property type="entry name" value="LANC_like"/>
    <property type="match status" value="1"/>
</dbReference>
<dbReference type="Pfam" id="PF05147">
    <property type="entry name" value="LANC_like"/>
    <property type="match status" value="1"/>
</dbReference>
<dbReference type="NCBIfam" id="TIGR03897">
    <property type="entry name" value="lanti_2_LanM"/>
    <property type="match status" value="1"/>
</dbReference>
<dbReference type="SUPFAM" id="SSF158745">
    <property type="entry name" value="LanC-like"/>
    <property type="match status" value="1"/>
</dbReference>
<gene>
    <name evidence="3" type="ORF">OGM63_05350</name>
</gene>
<protein>
    <submittedName>
        <fullName evidence="3">Type 2 lanthipeptide synthetase LanM family protein</fullName>
    </submittedName>
</protein>
<accession>A0ABT3AV37</accession>
<keyword evidence="4" id="KW-1185">Reference proteome</keyword>
<dbReference type="Gene3D" id="1.50.10.10">
    <property type="match status" value="1"/>
</dbReference>
<dbReference type="PRINTS" id="PR01955">
    <property type="entry name" value="LANCFRANKIA"/>
</dbReference>
<dbReference type="InterPro" id="IPR007822">
    <property type="entry name" value="LANC-like"/>
</dbReference>
<evidence type="ECO:0000256" key="1">
    <source>
        <dbReference type="SAM" id="Coils"/>
    </source>
</evidence>
<dbReference type="CDD" id="cd04792">
    <property type="entry name" value="LanM-like"/>
    <property type="match status" value="1"/>
</dbReference>
<feature type="coiled-coil region" evidence="1">
    <location>
        <begin position="72"/>
        <end position="99"/>
    </location>
</feature>
<proteinExistence type="predicted"/>
<dbReference type="EMBL" id="JAOWRF010000084">
    <property type="protein sequence ID" value="MCV3212958.1"/>
    <property type="molecule type" value="Genomic_DNA"/>
</dbReference>
<feature type="domain" description="Lantibiotic biosynthesis protein dehydration" evidence="2">
    <location>
        <begin position="243"/>
        <end position="619"/>
    </location>
</feature>
<organism evidence="3 4">
    <name type="scientific">Plectonema radiosum NIES-515</name>
    <dbReference type="NCBI Taxonomy" id="2986073"/>
    <lineage>
        <taxon>Bacteria</taxon>
        <taxon>Bacillati</taxon>
        <taxon>Cyanobacteriota</taxon>
        <taxon>Cyanophyceae</taxon>
        <taxon>Oscillatoriophycideae</taxon>
        <taxon>Oscillatoriales</taxon>
        <taxon>Microcoleaceae</taxon>
        <taxon>Plectonema</taxon>
    </lineage>
</organism>
<dbReference type="Pfam" id="PF13575">
    <property type="entry name" value="DUF4135"/>
    <property type="match status" value="1"/>
</dbReference>
<reference evidence="3 4" key="1">
    <citation type="submission" date="2022-10" db="EMBL/GenBank/DDBJ databases">
        <title>Identification of biosynthetic pathway for the production of the potent trypsin inhibitor radiosumin.</title>
        <authorList>
            <person name="Fewer D.P."/>
            <person name="Delbaje E."/>
            <person name="Ouyang X."/>
            <person name="Agostino P.D."/>
            <person name="Wahlsten M."/>
            <person name="Jokela J."/>
            <person name="Permi P."/>
            <person name="Haapaniemi E."/>
            <person name="Koistinen H."/>
        </authorList>
    </citation>
    <scope>NUCLEOTIDE SEQUENCE [LARGE SCALE GENOMIC DNA]</scope>
    <source>
        <strain evidence="3 4">NIES-515</strain>
    </source>
</reference>
<name>A0ABT3AV37_9CYAN</name>
<dbReference type="InterPro" id="IPR017146">
    <property type="entry name" value="Lanti_2_LanM"/>
</dbReference>
<keyword evidence="1" id="KW-0175">Coiled coil</keyword>
<dbReference type="PRINTS" id="PR01950">
    <property type="entry name" value="LANCSUPER"/>
</dbReference>
<sequence>MTMLNDDFLLKIACRASNLSERGFIVQKLAQSQAKDAWNTPLSPLDSWNIQKIAGKLAVQLVKEAYEKGAISQSLIDDLQKLLSDYKLAERNLDNLSESDKLVFIELHRQWLQVYQAAMATLDLPKDKFGDSSWYKREIYYGKFAKVCEPFLRLLDITLQPFFNAVDDTTNNCQIHPQVLTNIELHLLNRFDMHLAWALEANINIYCAQNKIDKSTANSDEYVAYLEKTFSTQQDYHRFYNQFPTLGRWLAQVTSFVCHQGEELLQRLIRDRHELSATFFEGKTISAIKSLKLGNSDYHGGGKSVVIVELELNNCEFATIVYKPRCVKAEAAMQALLQNFIQHQVVEFATYEVLCKEDYGYAEFIPSRKNYVESQEFVKRFYQQLGGFLGIFHILGGGDLHQENILATDGNAFICDCETVLEAVPYGMDKLPDTVFDSVFKTAMLEWPRDDADDEKQMKMSGYSGGESYELSYTLPKINDRRMSFAVGVEHQAGVKIEVEATNRIYCQGQLVQPQDYKSDIVEGFNRVYEWFQQNPQQAISLIKDLFSSSSVRFLNWGTQAYAKSMVAARHPKCLAEPLEVDLLFNSLKEHHRQWDESRELSQMEVTAMWQLDVPIFTTQAANSQDLIGNYQETRANIVATSPVDNACQRILRLSTENRIKQNQYIYTSLSPEEINSPYFIASAVNYAQQIGRQLCEMLEHEDSKAPWKTYDYTATGKRIVDISGDLYDGSAGICLFLAYLDAIQPEPEFRQAAERALSHAIEQRNTTFVGAYQGTGGLIYLLTHLAQLWNRPALLDLAVELSDEVKGRIDQDKYFDLLHGVAGLIPVILNLAAATDGKGIDCAVQCAQHLLASASRRDDTLSWRGGRPELARDNLTGFSHGGSGIGWALILLGCHLNEPDYITAGRQAFAYETLHFDQQQQDWYDLRKSVMTLEDPNQHHFANAWCNGAAGIGLSRIASWAALGKTDDDMLRDAYRALNATVGNFNKLGNDSLCHGKAGNAELFLLVSKLNDQPYLQMEANVIAQAQWRTFEKARRWICGSSGNDILPDLMLGIAGIGMHFLRLAYPEFVPSPLLLDPPPKV</sequence>
<evidence type="ECO:0000313" key="3">
    <source>
        <dbReference type="EMBL" id="MCV3212958.1"/>
    </source>
</evidence>
<evidence type="ECO:0000259" key="2">
    <source>
        <dbReference type="Pfam" id="PF13575"/>
    </source>
</evidence>
<evidence type="ECO:0000313" key="4">
    <source>
        <dbReference type="Proteomes" id="UP001526143"/>
    </source>
</evidence>
<dbReference type="Proteomes" id="UP001526143">
    <property type="component" value="Unassembled WGS sequence"/>
</dbReference>
<comment type="caution">
    <text evidence="3">The sequence shown here is derived from an EMBL/GenBank/DDBJ whole genome shotgun (WGS) entry which is preliminary data.</text>
</comment>